<dbReference type="EMBL" id="CABPRY010000004">
    <property type="protein sequence ID" value="VVE08326.1"/>
    <property type="molecule type" value="Genomic_DNA"/>
</dbReference>
<dbReference type="AlphaFoldDB" id="A0A5E4V837"/>
<gene>
    <name evidence="2" type="ORF">PCE31107_02513</name>
</gene>
<feature type="signal peptide" evidence="1">
    <location>
        <begin position="1"/>
        <end position="28"/>
    </location>
</feature>
<sequence length="121" mass="12374">MVVTAAHRLRMTAAVVWLALAASASVHAQTSSATPAPSEPLDAAGNPCGALRALPADVTQYRYEASNGCDRPVSFFWRCSAADTEHSLGIPGKGTQSTSCLKAAGAAGEIVFRFGPPGTGN</sequence>
<accession>A0A5E4V837</accession>
<organism evidence="2 3">
    <name type="scientific">Pandoraea cepalis</name>
    <dbReference type="NCBI Taxonomy" id="2508294"/>
    <lineage>
        <taxon>Bacteria</taxon>
        <taxon>Pseudomonadati</taxon>
        <taxon>Pseudomonadota</taxon>
        <taxon>Betaproteobacteria</taxon>
        <taxon>Burkholderiales</taxon>
        <taxon>Burkholderiaceae</taxon>
        <taxon>Pandoraea</taxon>
    </lineage>
</organism>
<evidence type="ECO:0000313" key="3">
    <source>
        <dbReference type="Proteomes" id="UP000396788"/>
    </source>
</evidence>
<proteinExistence type="predicted"/>
<protein>
    <submittedName>
        <fullName evidence="2">Uncharacterized protein</fullName>
    </submittedName>
</protein>
<reference evidence="2 3" key="1">
    <citation type="submission" date="2019-08" db="EMBL/GenBank/DDBJ databases">
        <authorList>
            <person name="Peeters C."/>
        </authorList>
    </citation>
    <scope>NUCLEOTIDE SEQUENCE [LARGE SCALE GENOMIC DNA]</scope>
    <source>
        <strain evidence="2 3">LMG 31107</strain>
    </source>
</reference>
<evidence type="ECO:0000256" key="1">
    <source>
        <dbReference type="SAM" id="SignalP"/>
    </source>
</evidence>
<keyword evidence="1" id="KW-0732">Signal</keyword>
<feature type="chain" id="PRO_5022931680" evidence="1">
    <location>
        <begin position="29"/>
        <end position="121"/>
    </location>
</feature>
<dbReference type="Proteomes" id="UP000396788">
    <property type="component" value="Unassembled WGS sequence"/>
</dbReference>
<evidence type="ECO:0000313" key="2">
    <source>
        <dbReference type="EMBL" id="VVE08326.1"/>
    </source>
</evidence>
<name>A0A5E4V837_9BURK</name>